<dbReference type="InParanoid" id="A0A0V0YZ11"/>
<sequence>MSRSFLNFYIVFTGSAVRCARGFNVSNYMALG</sequence>
<dbReference type="EMBL" id="JYDH01003702">
    <property type="protein sequence ID" value="KRY05352.1"/>
    <property type="molecule type" value="Genomic_DNA"/>
</dbReference>
<gene>
    <name evidence="1" type="ORF">T01_14119</name>
</gene>
<name>A0A0V0YZ11_TRISP</name>
<proteinExistence type="predicted"/>
<protein>
    <submittedName>
        <fullName evidence="1">Uncharacterized protein</fullName>
    </submittedName>
</protein>
<evidence type="ECO:0000313" key="1">
    <source>
        <dbReference type="EMBL" id="KRY05352.1"/>
    </source>
</evidence>
<dbReference type="Proteomes" id="UP000054776">
    <property type="component" value="Unassembled WGS sequence"/>
</dbReference>
<evidence type="ECO:0000313" key="2">
    <source>
        <dbReference type="Proteomes" id="UP000054776"/>
    </source>
</evidence>
<keyword evidence="2" id="KW-1185">Reference proteome</keyword>
<dbReference type="AlphaFoldDB" id="A0A0V0YZ11"/>
<organism evidence="1 2">
    <name type="scientific">Trichinella spiralis</name>
    <name type="common">Trichina worm</name>
    <dbReference type="NCBI Taxonomy" id="6334"/>
    <lineage>
        <taxon>Eukaryota</taxon>
        <taxon>Metazoa</taxon>
        <taxon>Ecdysozoa</taxon>
        <taxon>Nematoda</taxon>
        <taxon>Enoplea</taxon>
        <taxon>Dorylaimia</taxon>
        <taxon>Trichinellida</taxon>
        <taxon>Trichinellidae</taxon>
        <taxon>Trichinella</taxon>
    </lineage>
</organism>
<accession>A0A0V0YZ11</accession>
<comment type="caution">
    <text evidence="1">The sequence shown here is derived from an EMBL/GenBank/DDBJ whole genome shotgun (WGS) entry which is preliminary data.</text>
</comment>
<reference evidence="1 2" key="1">
    <citation type="submission" date="2015-01" db="EMBL/GenBank/DDBJ databases">
        <title>Evolution of Trichinella species and genotypes.</title>
        <authorList>
            <person name="Korhonen P.K."/>
            <person name="Edoardo P."/>
            <person name="Giuseppe L.R."/>
            <person name="Gasser R.B."/>
        </authorList>
    </citation>
    <scope>NUCLEOTIDE SEQUENCE [LARGE SCALE GENOMIC DNA]</scope>
    <source>
        <strain evidence="1">ISS3</strain>
    </source>
</reference>